<dbReference type="EMBL" id="FMZK01000016">
    <property type="protein sequence ID" value="SDE07781.1"/>
    <property type="molecule type" value="Genomic_DNA"/>
</dbReference>
<proteinExistence type="predicted"/>
<name>A0A1G6ZZ71_9ACTN</name>
<evidence type="ECO:0000313" key="1">
    <source>
        <dbReference type="EMBL" id="SDE07781.1"/>
    </source>
</evidence>
<accession>A0A1G6ZZ71</accession>
<sequence length="141" mass="15597">MARAELLTGMRSTGLDVREVDRPVDFAHGFTVQVYPHVRILPSHSLRIVFAPDDPAIPRVHARGPGCPAHRNPDGSLCLWYPKDAPSRRWSPGDGGRLLVAITVRHLRWEAAYRATSVWPGFEAPHGHGSPGLDEQDRIIG</sequence>
<dbReference type="AlphaFoldDB" id="A0A1G6ZZ71"/>
<reference evidence="2" key="1">
    <citation type="submission" date="2016-10" db="EMBL/GenBank/DDBJ databases">
        <authorList>
            <person name="Varghese N."/>
            <person name="Submissions S."/>
        </authorList>
    </citation>
    <scope>NUCLEOTIDE SEQUENCE [LARGE SCALE GENOMIC DNA]</scope>
    <source>
        <strain evidence="2">CGMCC 4.3504</strain>
    </source>
</reference>
<organism evidence="1 2">
    <name type="scientific">Streptomyces prasinopilosus</name>
    <dbReference type="NCBI Taxonomy" id="67344"/>
    <lineage>
        <taxon>Bacteria</taxon>
        <taxon>Bacillati</taxon>
        <taxon>Actinomycetota</taxon>
        <taxon>Actinomycetes</taxon>
        <taxon>Kitasatosporales</taxon>
        <taxon>Streptomycetaceae</taxon>
        <taxon>Streptomyces</taxon>
    </lineage>
</organism>
<dbReference type="STRING" id="67344.SAMN05216505_116101"/>
<evidence type="ECO:0000313" key="2">
    <source>
        <dbReference type="Proteomes" id="UP000182100"/>
    </source>
</evidence>
<protein>
    <submittedName>
        <fullName evidence="1">Uncharacterized protein</fullName>
    </submittedName>
</protein>
<dbReference type="Proteomes" id="UP000182100">
    <property type="component" value="Unassembled WGS sequence"/>
</dbReference>
<gene>
    <name evidence="1" type="ORF">SAMN05216505_116101</name>
</gene>
<keyword evidence="2" id="KW-1185">Reference proteome</keyword>